<dbReference type="PANTHER" id="PTHR43017:SF1">
    <property type="entry name" value="ACETYLTRANSFERASE YJL218W-RELATED"/>
    <property type="match status" value="1"/>
</dbReference>
<evidence type="ECO:0000256" key="3">
    <source>
        <dbReference type="ARBA" id="ARBA00022737"/>
    </source>
</evidence>
<sequence>MKSSKEKMIAGEIYQAMGRELFDERQHAKEQLYVFNNLAPSKIKARNQILKKLFGETTNLFFIEPPFRCDYGYNIFLGDNFYANFNLTILDCAPVTIGANVMIGPNVSLFTAGHPVHPEPRVAGWEFAKPINIEDNVWIGGHTVVNPGVRIGKNSVIGAGSVVTKDIPENVIAVGNPCRVLRVITDRDKQYYYKDEQIPNLEE</sequence>
<dbReference type="GO" id="GO:0016746">
    <property type="term" value="F:acyltransferase activity"/>
    <property type="evidence" value="ECO:0007669"/>
    <property type="project" value="UniProtKB-KW"/>
</dbReference>
<evidence type="ECO:0000256" key="2">
    <source>
        <dbReference type="ARBA" id="ARBA00022679"/>
    </source>
</evidence>
<evidence type="ECO:0000313" key="8">
    <source>
        <dbReference type="Proteomes" id="UP001597525"/>
    </source>
</evidence>
<evidence type="ECO:0000259" key="6">
    <source>
        <dbReference type="SMART" id="SM01266"/>
    </source>
</evidence>
<comment type="caution">
    <text evidence="7">The sequence shown here is derived from an EMBL/GenBank/DDBJ whole genome shotgun (WGS) entry which is preliminary data.</text>
</comment>
<name>A0ABW6BKS5_9SPHI</name>
<dbReference type="InterPro" id="IPR018357">
    <property type="entry name" value="Hexapep_transf_CS"/>
</dbReference>
<keyword evidence="2 5" id="KW-0808">Transferase</keyword>
<dbReference type="InterPro" id="IPR011004">
    <property type="entry name" value="Trimer_LpxA-like_sf"/>
</dbReference>
<feature type="domain" description="Maltose/galactoside acetyltransferase" evidence="6">
    <location>
        <begin position="5"/>
        <end position="59"/>
    </location>
</feature>
<dbReference type="InterPro" id="IPR001451">
    <property type="entry name" value="Hexapep"/>
</dbReference>
<comment type="similarity">
    <text evidence="1 5">Belongs to the transferase hexapeptide repeat family.</text>
</comment>
<dbReference type="CDD" id="cd03357">
    <property type="entry name" value="LbH_MAT_GAT"/>
    <property type="match status" value="1"/>
</dbReference>
<dbReference type="PROSITE" id="PS00101">
    <property type="entry name" value="HEXAPEP_TRANSFERASES"/>
    <property type="match status" value="1"/>
</dbReference>
<keyword evidence="3" id="KW-0677">Repeat</keyword>
<dbReference type="InterPro" id="IPR024688">
    <property type="entry name" value="Mac_dom"/>
</dbReference>
<evidence type="ECO:0000313" key="7">
    <source>
        <dbReference type="EMBL" id="MFD2968866.1"/>
    </source>
</evidence>
<dbReference type="Gene3D" id="2.160.10.10">
    <property type="entry name" value="Hexapeptide repeat proteins"/>
    <property type="match status" value="1"/>
</dbReference>
<keyword evidence="8" id="KW-1185">Reference proteome</keyword>
<dbReference type="SUPFAM" id="SSF51161">
    <property type="entry name" value="Trimeric LpxA-like enzymes"/>
    <property type="match status" value="1"/>
</dbReference>
<dbReference type="EMBL" id="JBHUPB010000010">
    <property type="protein sequence ID" value="MFD2968866.1"/>
    <property type="molecule type" value="Genomic_DNA"/>
</dbReference>
<gene>
    <name evidence="7" type="ORF">ACFS7Y_15825</name>
</gene>
<accession>A0ABW6BKS5</accession>
<dbReference type="Proteomes" id="UP001597525">
    <property type="component" value="Unassembled WGS sequence"/>
</dbReference>
<reference evidence="8" key="1">
    <citation type="journal article" date="2019" name="Int. J. Syst. Evol. Microbiol.">
        <title>The Global Catalogue of Microorganisms (GCM) 10K type strain sequencing project: providing services to taxonomists for standard genome sequencing and annotation.</title>
        <authorList>
            <consortium name="The Broad Institute Genomics Platform"/>
            <consortium name="The Broad Institute Genome Sequencing Center for Infectious Disease"/>
            <person name="Wu L."/>
            <person name="Ma J."/>
        </authorList>
    </citation>
    <scope>NUCLEOTIDE SEQUENCE [LARGE SCALE GENOMIC DNA]</scope>
    <source>
        <strain evidence="8">KCTC 22814</strain>
    </source>
</reference>
<dbReference type="Pfam" id="PF12464">
    <property type="entry name" value="Mac"/>
    <property type="match status" value="1"/>
</dbReference>
<proteinExistence type="inferred from homology"/>
<dbReference type="InterPro" id="IPR039369">
    <property type="entry name" value="LacA-like"/>
</dbReference>
<dbReference type="SMART" id="SM01266">
    <property type="entry name" value="Mac"/>
    <property type="match status" value="1"/>
</dbReference>
<dbReference type="RefSeq" id="WP_320184868.1">
    <property type="nucleotide sequence ID" value="NZ_CP138332.1"/>
</dbReference>
<organism evidence="7 8">
    <name type="scientific">Sphingobacterium bambusae</name>
    <dbReference type="NCBI Taxonomy" id="662858"/>
    <lineage>
        <taxon>Bacteria</taxon>
        <taxon>Pseudomonadati</taxon>
        <taxon>Bacteroidota</taxon>
        <taxon>Sphingobacteriia</taxon>
        <taxon>Sphingobacteriales</taxon>
        <taxon>Sphingobacteriaceae</taxon>
        <taxon>Sphingobacterium</taxon>
    </lineage>
</organism>
<dbReference type="EC" id="2.3.1.-" evidence="5"/>
<evidence type="ECO:0000256" key="4">
    <source>
        <dbReference type="ARBA" id="ARBA00023315"/>
    </source>
</evidence>
<dbReference type="PANTHER" id="PTHR43017">
    <property type="entry name" value="GALACTOSIDE O-ACETYLTRANSFERASE"/>
    <property type="match status" value="1"/>
</dbReference>
<evidence type="ECO:0000256" key="5">
    <source>
        <dbReference type="RuleBase" id="RU367021"/>
    </source>
</evidence>
<keyword evidence="4 5" id="KW-0012">Acyltransferase</keyword>
<evidence type="ECO:0000256" key="1">
    <source>
        <dbReference type="ARBA" id="ARBA00007274"/>
    </source>
</evidence>
<dbReference type="Pfam" id="PF00132">
    <property type="entry name" value="Hexapep"/>
    <property type="match status" value="1"/>
</dbReference>
<protein>
    <recommendedName>
        <fullName evidence="5">Acetyltransferase</fullName>
        <ecNumber evidence="5">2.3.1.-</ecNumber>
    </recommendedName>
</protein>